<evidence type="ECO:0000313" key="2">
    <source>
        <dbReference type="Proteomes" id="UP001595457"/>
    </source>
</evidence>
<name>A0ABV7AWV7_9GAMM</name>
<dbReference type="Gene3D" id="3.30.2310.40">
    <property type="match status" value="1"/>
</dbReference>
<dbReference type="RefSeq" id="WP_377815808.1">
    <property type="nucleotide sequence ID" value="NZ_JBHRSJ010000034.1"/>
</dbReference>
<accession>A0ABV7AWV7</accession>
<reference evidence="2" key="1">
    <citation type="journal article" date="2019" name="Int. J. Syst. Evol. Microbiol.">
        <title>The Global Catalogue of Microorganisms (GCM) 10K type strain sequencing project: providing services to taxonomists for standard genome sequencing and annotation.</title>
        <authorList>
            <consortium name="The Broad Institute Genomics Platform"/>
            <consortium name="The Broad Institute Genome Sequencing Center for Infectious Disease"/>
            <person name="Wu L."/>
            <person name="Ma J."/>
        </authorList>
    </citation>
    <scope>NUCLEOTIDE SEQUENCE [LARGE SCALE GENOMIC DNA]</scope>
    <source>
        <strain evidence="2">KCTC 62195</strain>
    </source>
</reference>
<protein>
    <submittedName>
        <fullName evidence="1">Type II toxin-antitoxin system MqsR family toxin</fullName>
    </submittedName>
</protein>
<dbReference type="InterPro" id="IPR038493">
    <property type="entry name" value="MqsR_sf"/>
</dbReference>
<comment type="caution">
    <text evidence="1">The sequence shown here is derived from an EMBL/GenBank/DDBJ whole genome shotgun (WGS) entry which is preliminary data.</text>
</comment>
<proteinExistence type="predicted"/>
<gene>
    <name evidence="1" type="ORF">ACFOJE_16905</name>
</gene>
<dbReference type="Pfam" id="PF15723">
    <property type="entry name" value="MqsR_toxin"/>
    <property type="match status" value="1"/>
</dbReference>
<dbReference type="InterPro" id="IPR031451">
    <property type="entry name" value="MqsR_toxin"/>
</dbReference>
<organism evidence="1 2">
    <name type="scientific">Azotobacter bryophylli</name>
    <dbReference type="NCBI Taxonomy" id="1986537"/>
    <lineage>
        <taxon>Bacteria</taxon>
        <taxon>Pseudomonadati</taxon>
        <taxon>Pseudomonadota</taxon>
        <taxon>Gammaproteobacteria</taxon>
        <taxon>Pseudomonadales</taxon>
        <taxon>Pseudomonadaceae</taxon>
        <taxon>Azotobacter</taxon>
    </lineage>
</organism>
<evidence type="ECO:0000313" key="1">
    <source>
        <dbReference type="EMBL" id="MFC2973884.1"/>
    </source>
</evidence>
<dbReference type="Proteomes" id="UP001595457">
    <property type="component" value="Unassembled WGS sequence"/>
</dbReference>
<dbReference type="EMBL" id="JBHRSJ010000034">
    <property type="protein sequence ID" value="MFC2973884.1"/>
    <property type="molecule type" value="Genomic_DNA"/>
</dbReference>
<dbReference type="CDD" id="cd12869">
    <property type="entry name" value="MqsR"/>
    <property type="match status" value="1"/>
</dbReference>
<keyword evidence="2" id="KW-1185">Reference proteome</keyword>
<sequence>MEKRTPHCKLPVVRALIEAGKVRSTMSALAGGASLGYDFERIVGVVMALTPADFYKSMTTHADHTVWQDVYRTNTEAGEIYLKLTVIDDVLIVSFKEL</sequence>